<dbReference type="EMBL" id="CM009304">
    <property type="protein sequence ID" value="PNT01781.1"/>
    <property type="molecule type" value="Genomic_DNA"/>
</dbReference>
<evidence type="ECO:0000313" key="1">
    <source>
        <dbReference type="EMBL" id="PNT01781.1"/>
    </source>
</evidence>
<accession>A0A2K1XLX0</accession>
<keyword evidence="2" id="KW-1185">Reference proteome</keyword>
<dbReference type="Proteomes" id="UP000006729">
    <property type="component" value="Chromosome 15"/>
</dbReference>
<gene>
    <name evidence="1" type="ORF">POPTR_015G122600</name>
</gene>
<protein>
    <submittedName>
        <fullName evidence="1">Uncharacterized protein</fullName>
    </submittedName>
</protein>
<organism evidence="1 2">
    <name type="scientific">Populus trichocarpa</name>
    <name type="common">Western balsam poplar</name>
    <name type="synonym">Populus balsamifera subsp. trichocarpa</name>
    <dbReference type="NCBI Taxonomy" id="3694"/>
    <lineage>
        <taxon>Eukaryota</taxon>
        <taxon>Viridiplantae</taxon>
        <taxon>Streptophyta</taxon>
        <taxon>Embryophyta</taxon>
        <taxon>Tracheophyta</taxon>
        <taxon>Spermatophyta</taxon>
        <taxon>Magnoliopsida</taxon>
        <taxon>eudicotyledons</taxon>
        <taxon>Gunneridae</taxon>
        <taxon>Pentapetalae</taxon>
        <taxon>rosids</taxon>
        <taxon>fabids</taxon>
        <taxon>Malpighiales</taxon>
        <taxon>Salicaceae</taxon>
        <taxon>Saliceae</taxon>
        <taxon>Populus</taxon>
    </lineage>
</organism>
<dbReference type="AlphaFoldDB" id="A0A2K1XLX0"/>
<sequence length="78" mass="8858">MVGCLSQNRGFLLHPVFPRGGGLSHKILCAKSFKNIYQSLFKIFCLLWRFIELLDCTMGVLISYSLKFTNSITLLSAR</sequence>
<dbReference type="InParanoid" id="A0A2K1XLX0"/>
<reference evidence="1 2" key="1">
    <citation type="journal article" date="2006" name="Science">
        <title>The genome of black cottonwood, Populus trichocarpa (Torr. &amp; Gray).</title>
        <authorList>
            <person name="Tuskan G.A."/>
            <person name="Difazio S."/>
            <person name="Jansson S."/>
            <person name="Bohlmann J."/>
            <person name="Grigoriev I."/>
            <person name="Hellsten U."/>
            <person name="Putnam N."/>
            <person name="Ralph S."/>
            <person name="Rombauts S."/>
            <person name="Salamov A."/>
            <person name="Schein J."/>
            <person name="Sterck L."/>
            <person name="Aerts A."/>
            <person name="Bhalerao R.R."/>
            <person name="Bhalerao R.P."/>
            <person name="Blaudez D."/>
            <person name="Boerjan W."/>
            <person name="Brun A."/>
            <person name="Brunner A."/>
            <person name="Busov V."/>
            <person name="Campbell M."/>
            <person name="Carlson J."/>
            <person name="Chalot M."/>
            <person name="Chapman J."/>
            <person name="Chen G.L."/>
            <person name="Cooper D."/>
            <person name="Coutinho P.M."/>
            <person name="Couturier J."/>
            <person name="Covert S."/>
            <person name="Cronk Q."/>
            <person name="Cunningham R."/>
            <person name="Davis J."/>
            <person name="Degroeve S."/>
            <person name="Dejardin A."/>
            <person name="Depamphilis C."/>
            <person name="Detter J."/>
            <person name="Dirks B."/>
            <person name="Dubchak I."/>
            <person name="Duplessis S."/>
            <person name="Ehlting J."/>
            <person name="Ellis B."/>
            <person name="Gendler K."/>
            <person name="Goodstein D."/>
            <person name="Gribskov M."/>
            <person name="Grimwood J."/>
            <person name="Groover A."/>
            <person name="Gunter L."/>
            <person name="Hamberger B."/>
            <person name="Heinze B."/>
            <person name="Helariutta Y."/>
            <person name="Henrissat B."/>
            <person name="Holligan D."/>
            <person name="Holt R."/>
            <person name="Huang W."/>
            <person name="Islam-Faridi N."/>
            <person name="Jones S."/>
            <person name="Jones-Rhoades M."/>
            <person name="Jorgensen R."/>
            <person name="Joshi C."/>
            <person name="Kangasjarvi J."/>
            <person name="Karlsson J."/>
            <person name="Kelleher C."/>
            <person name="Kirkpatrick R."/>
            <person name="Kirst M."/>
            <person name="Kohler A."/>
            <person name="Kalluri U."/>
            <person name="Larimer F."/>
            <person name="Leebens-Mack J."/>
            <person name="Leple J.C."/>
            <person name="Locascio P."/>
            <person name="Lou Y."/>
            <person name="Lucas S."/>
            <person name="Martin F."/>
            <person name="Montanini B."/>
            <person name="Napoli C."/>
            <person name="Nelson D.R."/>
            <person name="Nelson C."/>
            <person name="Nieminen K."/>
            <person name="Nilsson O."/>
            <person name="Pereda V."/>
            <person name="Peter G."/>
            <person name="Philippe R."/>
            <person name="Pilate G."/>
            <person name="Poliakov A."/>
            <person name="Razumovskaya J."/>
            <person name="Richardson P."/>
            <person name="Rinaldi C."/>
            <person name="Ritland K."/>
            <person name="Rouze P."/>
            <person name="Ryaboy D."/>
            <person name="Schmutz J."/>
            <person name="Schrader J."/>
            <person name="Segerman B."/>
            <person name="Shin H."/>
            <person name="Siddiqui A."/>
            <person name="Sterky F."/>
            <person name="Terry A."/>
            <person name="Tsai C.J."/>
            <person name="Uberbacher E."/>
            <person name="Unneberg P."/>
            <person name="Vahala J."/>
            <person name="Wall K."/>
            <person name="Wessler S."/>
            <person name="Yang G."/>
            <person name="Yin T."/>
            <person name="Douglas C."/>
            <person name="Marra M."/>
            <person name="Sandberg G."/>
            <person name="Van de Peer Y."/>
            <person name="Rokhsar D."/>
        </authorList>
    </citation>
    <scope>NUCLEOTIDE SEQUENCE [LARGE SCALE GENOMIC DNA]</scope>
    <source>
        <strain evidence="2">cv. Nisqually</strain>
    </source>
</reference>
<evidence type="ECO:0000313" key="2">
    <source>
        <dbReference type="Proteomes" id="UP000006729"/>
    </source>
</evidence>
<name>A0A2K1XLX0_POPTR</name>
<proteinExistence type="predicted"/>